<dbReference type="GO" id="GO:0005525">
    <property type="term" value="F:GTP binding"/>
    <property type="evidence" value="ECO:0007669"/>
    <property type="project" value="InterPro"/>
</dbReference>
<dbReference type="FunFam" id="3.40.50.300:FF:000646">
    <property type="entry name" value="U5 small nuclear ribonucleoprotein component"/>
    <property type="match status" value="1"/>
</dbReference>
<evidence type="ECO:0000256" key="2">
    <source>
        <dbReference type="ARBA" id="ARBA00022664"/>
    </source>
</evidence>
<keyword evidence="4" id="KW-0539">Nucleus</keyword>
<keyword evidence="3" id="KW-0508">mRNA splicing</keyword>
<sequence length="566" mass="64342">MEILEKMQYLEFGQPVSNLHFKCDMEILEKMQHRATKLSFLKKTSLLQATDERDLEGDMEEEVEVPETMAVVLHEDKKYYPSASEVYGPEVETLVQEEDIQTLETPIIAPVKKKKFELLHQELPETGYSIEYLADMMDNADLIRNVAIIGHLHHGKTTLVDCLIQQTHPDAKLLRSSGEEKPLRYTDTLFTEQERGVSIKAMPVTLVLQNLKQKSYLMNFFDTPGHVNFSDEATAAMRISDGVLLVVDAVEGVLLNSERLIKHAVQERLAITLCINKIDRLILELKLPPNDAYFKLRHIIDEVNNLLSVYSDDERPLYVSPLLGNVCFASSQFQVCFTLKSFAKLYSETFGGDFNDYEFSRRLWGDIYFNSKTRGFIKKAPHGGAPRTFVEFILEPLYKIFAQVVGDVDVNIDQVCDELGIKLASQEKKMNIRPLLKLVCNRFMGSWNGLIEMLVDHVSSPANHAKIKTDHIYTGPGDNIMAEDMANCDPDGALVVHTTKQYPTEDCTTFLVFGRVFSGTLYAGQDVKVLGENYTLTDEEDSRVLTVGRLWIYEARYKIEVNRVPA</sequence>
<feature type="non-terminal residue" evidence="6">
    <location>
        <position position="1"/>
    </location>
</feature>
<dbReference type="InterPro" id="IPR005225">
    <property type="entry name" value="Small_GTP-bd"/>
</dbReference>
<reference evidence="6" key="1">
    <citation type="submission" date="2023-07" db="EMBL/GenBank/DDBJ databases">
        <title>Chromosome-level genome assembly of Artemia franciscana.</title>
        <authorList>
            <person name="Jo E."/>
        </authorList>
    </citation>
    <scope>NUCLEOTIDE SEQUENCE</scope>
    <source>
        <tissue evidence="6">Whole body</tissue>
    </source>
</reference>
<evidence type="ECO:0000313" key="7">
    <source>
        <dbReference type="Proteomes" id="UP001187531"/>
    </source>
</evidence>
<dbReference type="Pfam" id="PF00009">
    <property type="entry name" value="GTP_EFTU"/>
    <property type="match status" value="1"/>
</dbReference>
<dbReference type="SUPFAM" id="SSF50447">
    <property type="entry name" value="Translation proteins"/>
    <property type="match status" value="1"/>
</dbReference>
<comment type="subcellular location">
    <subcellularLocation>
        <location evidence="1">Nucleus</location>
    </subcellularLocation>
</comment>
<protein>
    <recommendedName>
        <fullName evidence="5">Tr-type G domain-containing protein</fullName>
    </recommendedName>
</protein>
<dbReference type="Gene3D" id="2.40.30.10">
    <property type="entry name" value="Translation factors"/>
    <property type="match status" value="1"/>
</dbReference>
<dbReference type="CDD" id="cd04090">
    <property type="entry name" value="EF2_II_snRNP"/>
    <property type="match status" value="1"/>
</dbReference>
<dbReference type="PRINTS" id="PR00315">
    <property type="entry name" value="ELONGATNFCT"/>
</dbReference>
<dbReference type="Pfam" id="PF03144">
    <property type="entry name" value="GTP_EFTU_D2"/>
    <property type="match status" value="1"/>
</dbReference>
<dbReference type="InterPro" id="IPR044121">
    <property type="entry name" value="Snu114_GTP-bd"/>
</dbReference>
<evidence type="ECO:0000256" key="1">
    <source>
        <dbReference type="ARBA" id="ARBA00004123"/>
    </source>
</evidence>
<dbReference type="SUPFAM" id="SSF52540">
    <property type="entry name" value="P-loop containing nucleoside triphosphate hydrolases"/>
    <property type="match status" value="1"/>
</dbReference>
<dbReference type="GO" id="GO:0046540">
    <property type="term" value="C:U4/U6 x U5 tri-snRNP complex"/>
    <property type="evidence" value="ECO:0007669"/>
    <property type="project" value="TreeGrafter"/>
</dbReference>
<dbReference type="AlphaFoldDB" id="A0AA88HJ67"/>
<proteinExistence type="predicted"/>
<dbReference type="Gene3D" id="3.40.50.300">
    <property type="entry name" value="P-loop containing nucleotide triphosphate hydrolases"/>
    <property type="match status" value="1"/>
</dbReference>
<dbReference type="Proteomes" id="UP001187531">
    <property type="component" value="Unassembled WGS sequence"/>
</dbReference>
<dbReference type="FunFam" id="3.90.1430.10:FF:000001">
    <property type="entry name" value="116 kDa U5 small nuclear ribonucleoprotein component"/>
    <property type="match status" value="1"/>
</dbReference>
<comment type="caution">
    <text evidence="6">The sequence shown here is derived from an EMBL/GenBank/DDBJ whole genome shotgun (WGS) entry which is preliminary data.</text>
</comment>
<gene>
    <name evidence="6" type="ORF">QYM36_013797</name>
</gene>
<dbReference type="PROSITE" id="PS51722">
    <property type="entry name" value="G_TR_2"/>
    <property type="match status" value="1"/>
</dbReference>
<dbReference type="FunFam" id="2.40.30.10:FF:000029">
    <property type="entry name" value="116 kDa U5 small nuclear ribonucleoprotein component"/>
    <property type="match status" value="1"/>
</dbReference>
<dbReference type="InterPro" id="IPR027417">
    <property type="entry name" value="P-loop_NTPase"/>
</dbReference>
<dbReference type="InterPro" id="IPR031950">
    <property type="entry name" value="EFTUD2_N"/>
</dbReference>
<name>A0AA88HJ67_ARTSF</name>
<dbReference type="InterPro" id="IPR004161">
    <property type="entry name" value="EFTu-like_2"/>
</dbReference>
<dbReference type="InterPro" id="IPR000795">
    <property type="entry name" value="T_Tr_GTP-bd_dom"/>
</dbReference>
<dbReference type="Pfam" id="PF16004">
    <property type="entry name" value="EFTUD2"/>
    <property type="match status" value="1"/>
</dbReference>
<dbReference type="PANTHER" id="PTHR42908:SF6">
    <property type="entry name" value="116 KDA U5 SMALL NUCLEAR RIBONUCLEOPROTEIN COMPONENT"/>
    <property type="match status" value="1"/>
</dbReference>
<evidence type="ECO:0000313" key="6">
    <source>
        <dbReference type="EMBL" id="KAK2710270.1"/>
    </source>
</evidence>
<evidence type="ECO:0000259" key="5">
    <source>
        <dbReference type="PROSITE" id="PS51722"/>
    </source>
</evidence>
<dbReference type="GO" id="GO:0003924">
    <property type="term" value="F:GTPase activity"/>
    <property type="evidence" value="ECO:0007669"/>
    <property type="project" value="InterPro"/>
</dbReference>
<dbReference type="NCBIfam" id="TIGR00231">
    <property type="entry name" value="small_GTP"/>
    <property type="match status" value="1"/>
</dbReference>
<dbReference type="GO" id="GO:0030623">
    <property type="term" value="F:U5 snRNA binding"/>
    <property type="evidence" value="ECO:0007669"/>
    <property type="project" value="TreeGrafter"/>
</dbReference>
<organism evidence="6 7">
    <name type="scientific">Artemia franciscana</name>
    <name type="common">Brine shrimp</name>
    <name type="synonym">Artemia sanfranciscana</name>
    <dbReference type="NCBI Taxonomy" id="6661"/>
    <lineage>
        <taxon>Eukaryota</taxon>
        <taxon>Metazoa</taxon>
        <taxon>Ecdysozoa</taxon>
        <taxon>Arthropoda</taxon>
        <taxon>Crustacea</taxon>
        <taxon>Branchiopoda</taxon>
        <taxon>Anostraca</taxon>
        <taxon>Artemiidae</taxon>
        <taxon>Artemia</taxon>
    </lineage>
</organism>
<dbReference type="GO" id="GO:0000398">
    <property type="term" value="P:mRNA splicing, via spliceosome"/>
    <property type="evidence" value="ECO:0007669"/>
    <property type="project" value="TreeGrafter"/>
</dbReference>
<accession>A0AA88HJ67</accession>
<keyword evidence="7" id="KW-1185">Reference proteome</keyword>
<dbReference type="GO" id="GO:0071007">
    <property type="term" value="C:U2-type catalytic step 2 spliceosome"/>
    <property type="evidence" value="ECO:0007669"/>
    <property type="project" value="TreeGrafter"/>
</dbReference>
<dbReference type="EMBL" id="JAVRJZ010000017">
    <property type="protein sequence ID" value="KAK2710270.1"/>
    <property type="molecule type" value="Genomic_DNA"/>
</dbReference>
<dbReference type="CDD" id="cd04167">
    <property type="entry name" value="Snu114p"/>
    <property type="match status" value="1"/>
</dbReference>
<dbReference type="GO" id="GO:0005829">
    <property type="term" value="C:cytosol"/>
    <property type="evidence" value="ECO:0007669"/>
    <property type="project" value="TreeGrafter"/>
</dbReference>
<keyword evidence="2" id="KW-0507">mRNA processing</keyword>
<feature type="domain" description="Tr-type G" evidence="5">
    <location>
        <begin position="141"/>
        <end position="427"/>
    </location>
</feature>
<dbReference type="PANTHER" id="PTHR42908">
    <property type="entry name" value="TRANSLATION ELONGATION FACTOR-RELATED"/>
    <property type="match status" value="1"/>
</dbReference>
<dbReference type="Gene3D" id="3.90.1430.10">
    <property type="entry name" value="Yeast translation eEF2 (G' domain)"/>
    <property type="match status" value="1"/>
</dbReference>
<evidence type="ECO:0000256" key="3">
    <source>
        <dbReference type="ARBA" id="ARBA00023187"/>
    </source>
</evidence>
<evidence type="ECO:0000256" key="4">
    <source>
        <dbReference type="ARBA" id="ARBA00023242"/>
    </source>
</evidence>
<dbReference type="InterPro" id="IPR009000">
    <property type="entry name" value="Transl_B-barrel_sf"/>
</dbReference>